<gene>
    <name evidence="2" type="ORF">NCTC13184_02088</name>
</gene>
<proteinExistence type="predicted"/>
<dbReference type="EMBL" id="UGRU01000001">
    <property type="protein sequence ID" value="SUA42730.1"/>
    <property type="molecule type" value="Genomic_DNA"/>
</dbReference>
<evidence type="ECO:0000256" key="1">
    <source>
        <dbReference type="SAM" id="MobiDB-lite"/>
    </source>
</evidence>
<evidence type="ECO:0000313" key="3">
    <source>
        <dbReference type="Proteomes" id="UP000255082"/>
    </source>
</evidence>
<accession>A0A378WN49</accession>
<name>A0A378WN49_9NOCA</name>
<reference evidence="2 3" key="1">
    <citation type="submission" date="2018-06" db="EMBL/GenBank/DDBJ databases">
        <authorList>
            <consortium name="Pathogen Informatics"/>
            <person name="Doyle S."/>
        </authorList>
    </citation>
    <scope>NUCLEOTIDE SEQUENCE [LARGE SCALE GENOMIC DNA]</scope>
    <source>
        <strain evidence="2 3">NCTC13184</strain>
    </source>
</reference>
<sequence length="183" mass="19177">MPGRADTNRAVGAELFVTVRVRHSGTMTNPKGDSGRKPSGARVPGATEILAAAQAAAQAAQTAAGQAIDAAQVTAGTAFGTAVRLPPASVQLAAQLPDLIENLAIAIDRLNSTIDRLDRTLALADPAFAAYDRLLPRLEAVIALGEDVFSRLAKLPGISMLGRLTGREAEPPQPEPKSRRRRK</sequence>
<feature type="region of interest" description="Disordered" evidence="1">
    <location>
        <begin position="164"/>
        <end position="183"/>
    </location>
</feature>
<evidence type="ECO:0000313" key="2">
    <source>
        <dbReference type="EMBL" id="SUA42730.1"/>
    </source>
</evidence>
<feature type="region of interest" description="Disordered" evidence="1">
    <location>
        <begin position="23"/>
        <end position="42"/>
    </location>
</feature>
<dbReference type="AlphaFoldDB" id="A0A378WN49"/>
<protein>
    <submittedName>
        <fullName evidence="2">Uncharacterized protein</fullName>
    </submittedName>
</protein>
<dbReference type="Proteomes" id="UP000255082">
    <property type="component" value="Unassembled WGS sequence"/>
</dbReference>
<organism evidence="2 3">
    <name type="scientific">Nocardia africana</name>
    <dbReference type="NCBI Taxonomy" id="134964"/>
    <lineage>
        <taxon>Bacteria</taxon>
        <taxon>Bacillati</taxon>
        <taxon>Actinomycetota</taxon>
        <taxon>Actinomycetes</taxon>
        <taxon>Mycobacteriales</taxon>
        <taxon>Nocardiaceae</taxon>
        <taxon>Nocardia</taxon>
    </lineage>
</organism>